<protein>
    <recommendedName>
        <fullName evidence="5">Phytocyanin domain-containing protein</fullName>
    </recommendedName>
</protein>
<evidence type="ECO:0000256" key="1">
    <source>
        <dbReference type="ARBA" id="ARBA00022723"/>
    </source>
</evidence>
<comment type="caution">
    <text evidence="6">The sequence shown here is derived from an EMBL/GenBank/DDBJ whole genome shotgun (WGS) entry which is preliminary data.</text>
</comment>
<feature type="chain" id="PRO_5013936945" description="Phytocyanin domain-containing protein" evidence="4">
    <location>
        <begin position="20"/>
        <end position="184"/>
    </location>
</feature>
<evidence type="ECO:0000256" key="2">
    <source>
        <dbReference type="ARBA" id="ARBA00023180"/>
    </source>
</evidence>
<dbReference type="OrthoDB" id="686200at2759"/>
<organism evidence="6 7">
    <name type="scientific">Handroanthus impetiginosus</name>
    <dbReference type="NCBI Taxonomy" id="429701"/>
    <lineage>
        <taxon>Eukaryota</taxon>
        <taxon>Viridiplantae</taxon>
        <taxon>Streptophyta</taxon>
        <taxon>Embryophyta</taxon>
        <taxon>Tracheophyta</taxon>
        <taxon>Spermatophyta</taxon>
        <taxon>Magnoliopsida</taxon>
        <taxon>eudicotyledons</taxon>
        <taxon>Gunneridae</taxon>
        <taxon>Pentapetalae</taxon>
        <taxon>asterids</taxon>
        <taxon>lamiids</taxon>
        <taxon>Lamiales</taxon>
        <taxon>Bignoniaceae</taxon>
        <taxon>Crescentiina</taxon>
        <taxon>Tabebuia alliance</taxon>
        <taxon>Handroanthus</taxon>
    </lineage>
</organism>
<gene>
    <name evidence="6" type="ORF">CDL12_08971</name>
</gene>
<feature type="domain" description="Phytocyanin" evidence="5">
    <location>
        <begin position="21"/>
        <end position="119"/>
    </location>
</feature>
<evidence type="ECO:0000256" key="4">
    <source>
        <dbReference type="SAM" id="SignalP"/>
    </source>
</evidence>
<evidence type="ECO:0000313" key="6">
    <source>
        <dbReference type="EMBL" id="PIN18352.1"/>
    </source>
</evidence>
<keyword evidence="4" id="KW-0732">Signal</keyword>
<dbReference type="InterPro" id="IPR008972">
    <property type="entry name" value="Cupredoxin"/>
</dbReference>
<dbReference type="STRING" id="429701.A0A2G9HLF4"/>
<dbReference type="EMBL" id="NKXS01001472">
    <property type="protein sequence ID" value="PIN18352.1"/>
    <property type="molecule type" value="Genomic_DNA"/>
</dbReference>
<proteinExistence type="predicted"/>
<feature type="region of interest" description="Disordered" evidence="3">
    <location>
        <begin position="117"/>
        <end position="160"/>
    </location>
</feature>
<feature type="compositionally biased region" description="Pro residues" evidence="3">
    <location>
        <begin position="125"/>
        <end position="155"/>
    </location>
</feature>
<dbReference type="PANTHER" id="PTHR33021:SF350">
    <property type="entry name" value="UCLACYANIN-2"/>
    <property type="match status" value="1"/>
</dbReference>
<evidence type="ECO:0000313" key="7">
    <source>
        <dbReference type="Proteomes" id="UP000231279"/>
    </source>
</evidence>
<feature type="signal peptide" evidence="4">
    <location>
        <begin position="1"/>
        <end position="19"/>
    </location>
</feature>
<dbReference type="AlphaFoldDB" id="A0A2G9HLF4"/>
<keyword evidence="1" id="KW-0479">Metal-binding</keyword>
<dbReference type="PROSITE" id="PS51485">
    <property type="entry name" value="PHYTOCYANIN"/>
    <property type="match status" value="1"/>
</dbReference>
<keyword evidence="2" id="KW-0325">Glycoprotein</keyword>
<dbReference type="GO" id="GO:0009055">
    <property type="term" value="F:electron transfer activity"/>
    <property type="evidence" value="ECO:0007669"/>
    <property type="project" value="InterPro"/>
</dbReference>
<name>A0A2G9HLF4_9LAMI</name>
<accession>A0A2G9HLF4</accession>
<dbReference type="PANTHER" id="PTHR33021">
    <property type="entry name" value="BLUE COPPER PROTEIN"/>
    <property type="match status" value="1"/>
</dbReference>
<evidence type="ECO:0000256" key="3">
    <source>
        <dbReference type="SAM" id="MobiDB-lite"/>
    </source>
</evidence>
<dbReference type="CDD" id="cd04216">
    <property type="entry name" value="Phytocyanin"/>
    <property type="match status" value="1"/>
</dbReference>
<dbReference type="Pfam" id="PF02298">
    <property type="entry name" value="Cu_bind_like"/>
    <property type="match status" value="1"/>
</dbReference>
<dbReference type="GO" id="GO:0005886">
    <property type="term" value="C:plasma membrane"/>
    <property type="evidence" value="ECO:0007669"/>
    <property type="project" value="TreeGrafter"/>
</dbReference>
<dbReference type="InterPro" id="IPR039391">
    <property type="entry name" value="Phytocyanin-like"/>
</dbReference>
<sequence length="184" mass="19098">MAKAIAFLLLLLLAPAAYAQTTHTVGDSRGWNTGVDYNDWASDQTFTTGDTLVFNYDSSHAVTEVNQADYQNCNTGNPINSYSSSPTNISLTNSTTRYFICPTPNHCSQGMKLTVIVSGGSTSPPGSPPNPGGPKPSPPGTPRTPPSTTTPPPPAGDATSILGKRSSLMVEISVVLGALLGLMG</sequence>
<reference evidence="7" key="1">
    <citation type="journal article" date="2018" name="Gigascience">
        <title>Genome assembly of the Pink Ipe (Handroanthus impetiginosus, Bignoniaceae), a highly valued, ecologically keystone Neotropical timber forest tree.</title>
        <authorList>
            <person name="Silva-Junior O.B."/>
            <person name="Grattapaglia D."/>
            <person name="Novaes E."/>
            <person name="Collevatti R.G."/>
        </authorList>
    </citation>
    <scope>NUCLEOTIDE SEQUENCE [LARGE SCALE GENOMIC DNA]</scope>
    <source>
        <strain evidence="7">cv. UFG-1</strain>
    </source>
</reference>
<dbReference type="FunFam" id="2.60.40.420:FF:000003">
    <property type="entry name" value="Blue copper"/>
    <property type="match status" value="1"/>
</dbReference>
<keyword evidence="7" id="KW-1185">Reference proteome</keyword>
<dbReference type="Gene3D" id="2.60.40.420">
    <property type="entry name" value="Cupredoxins - blue copper proteins"/>
    <property type="match status" value="1"/>
</dbReference>
<dbReference type="GO" id="GO:0046872">
    <property type="term" value="F:metal ion binding"/>
    <property type="evidence" value="ECO:0007669"/>
    <property type="project" value="UniProtKB-KW"/>
</dbReference>
<dbReference type="SUPFAM" id="SSF49503">
    <property type="entry name" value="Cupredoxins"/>
    <property type="match status" value="1"/>
</dbReference>
<evidence type="ECO:0000259" key="5">
    <source>
        <dbReference type="PROSITE" id="PS51485"/>
    </source>
</evidence>
<dbReference type="Proteomes" id="UP000231279">
    <property type="component" value="Unassembled WGS sequence"/>
</dbReference>
<dbReference type="InterPro" id="IPR003245">
    <property type="entry name" value="Phytocyanin_dom"/>
</dbReference>